<dbReference type="Proteomes" id="UP000215914">
    <property type="component" value="Chromosome 5"/>
</dbReference>
<keyword evidence="2" id="KW-1185">Reference proteome</keyword>
<accession>A0A251UP48</accession>
<dbReference type="AlphaFoldDB" id="A0A251UP48"/>
<sequence>MSFLWSCPRRVLWCIWGARNDQVFNNENSMKILEEAETMSSLYGSNTGQIYSH</sequence>
<evidence type="ECO:0000313" key="2">
    <source>
        <dbReference type="Proteomes" id="UP000215914"/>
    </source>
</evidence>
<proteinExistence type="predicted"/>
<name>A0A251UP48_HELAN</name>
<evidence type="ECO:0000313" key="1">
    <source>
        <dbReference type="EMBL" id="OTG25108.1"/>
    </source>
</evidence>
<protein>
    <submittedName>
        <fullName evidence="1">Uncharacterized protein</fullName>
    </submittedName>
</protein>
<gene>
    <name evidence="1" type="ORF">HannXRQ_Chr05g0144061</name>
</gene>
<dbReference type="InParanoid" id="A0A251UP48"/>
<dbReference type="EMBL" id="CM007894">
    <property type="protein sequence ID" value="OTG25108.1"/>
    <property type="molecule type" value="Genomic_DNA"/>
</dbReference>
<organism evidence="1 2">
    <name type="scientific">Helianthus annuus</name>
    <name type="common">Common sunflower</name>
    <dbReference type="NCBI Taxonomy" id="4232"/>
    <lineage>
        <taxon>Eukaryota</taxon>
        <taxon>Viridiplantae</taxon>
        <taxon>Streptophyta</taxon>
        <taxon>Embryophyta</taxon>
        <taxon>Tracheophyta</taxon>
        <taxon>Spermatophyta</taxon>
        <taxon>Magnoliopsida</taxon>
        <taxon>eudicotyledons</taxon>
        <taxon>Gunneridae</taxon>
        <taxon>Pentapetalae</taxon>
        <taxon>asterids</taxon>
        <taxon>campanulids</taxon>
        <taxon>Asterales</taxon>
        <taxon>Asteraceae</taxon>
        <taxon>Asteroideae</taxon>
        <taxon>Heliantheae alliance</taxon>
        <taxon>Heliantheae</taxon>
        <taxon>Helianthus</taxon>
    </lineage>
</organism>
<reference evidence="2" key="1">
    <citation type="journal article" date="2017" name="Nature">
        <title>The sunflower genome provides insights into oil metabolism, flowering and Asterid evolution.</title>
        <authorList>
            <person name="Badouin H."/>
            <person name="Gouzy J."/>
            <person name="Grassa C.J."/>
            <person name="Murat F."/>
            <person name="Staton S.E."/>
            <person name="Cottret L."/>
            <person name="Lelandais-Briere C."/>
            <person name="Owens G.L."/>
            <person name="Carrere S."/>
            <person name="Mayjonade B."/>
            <person name="Legrand L."/>
            <person name="Gill N."/>
            <person name="Kane N.C."/>
            <person name="Bowers J.E."/>
            <person name="Hubner S."/>
            <person name="Bellec A."/>
            <person name="Berard A."/>
            <person name="Berges H."/>
            <person name="Blanchet N."/>
            <person name="Boniface M.C."/>
            <person name="Brunel D."/>
            <person name="Catrice O."/>
            <person name="Chaidir N."/>
            <person name="Claudel C."/>
            <person name="Donnadieu C."/>
            <person name="Faraut T."/>
            <person name="Fievet G."/>
            <person name="Helmstetter N."/>
            <person name="King M."/>
            <person name="Knapp S.J."/>
            <person name="Lai Z."/>
            <person name="Le Paslier M.C."/>
            <person name="Lippi Y."/>
            <person name="Lorenzon L."/>
            <person name="Mandel J.R."/>
            <person name="Marage G."/>
            <person name="Marchand G."/>
            <person name="Marquand E."/>
            <person name="Bret-Mestries E."/>
            <person name="Morien E."/>
            <person name="Nambeesan S."/>
            <person name="Nguyen T."/>
            <person name="Pegot-Espagnet P."/>
            <person name="Pouilly N."/>
            <person name="Raftis F."/>
            <person name="Sallet E."/>
            <person name="Schiex T."/>
            <person name="Thomas J."/>
            <person name="Vandecasteele C."/>
            <person name="Vares D."/>
            <person name="Vear F."/>
            <person name="Vautrin S."/>
            <person name="Crespi M."/>
            <person name="Mangin B."/>
            <person name="Burke J.M."/>
            <person name="Salse J."/>
            <person name="Munos S."/>
            <person name="Vincourt P."/>
            <person name="Rieseberg L.H."/>
            <person name="Langlade N.B."/>
        </authorList>
    </citation>
    <scope>NUCLEOTIDE SEQUENCE [LARGE SCALE GENOMIC DNA]</scope>
    <source>
        <strain evidence="2">cv. SF193</strain>
    </source>
</reference>